<organism evidence="1 2">
    <name type="scientific">Sphaerisporangium aureirubrum</name>
    <dbReference type="NCBI Taxonomy" id="1544736"/>
    <lineage>
        <taxon>Bacteria</taxon>
        <taxon>Bacillati</taxon>
        <taxon>Actinomycetota</taxon>
        <taxon>Actinomycetes</taxon>
        <taxon>Streptosporangiales</taxon>
        <taxon>Streptosporangiaceae</taxon>
        <taxon>Sphaerisporangium</taxon>
    </lineage>
</organism>
<gene>
    <name evidence="1" type="ORF">ACFP1K_05370</name>
</gene>
<proteinExistence type="predicted"/>
<dbReference type="RefSeq" id="WP_380747503.1">
    <property type="nucleotide sequence ID" value="NZ_JBHSRF010000005.1"/>
</dbReference>
<sequence>MANGQTATGLRAEWHEDDAVSESAAEDFSEALAGVQRLLSRLGVRSFRIQTIRLRLAGESSSRRIHMRLAPELVIPAGDGRPIAVVTVGARSGSWLVSVRGPLPDVLTTDRRKPEEIADVVLGALALTREVS</sequence>
<evidence type="ECO:0000313" key="2">
    <source>
        <dbReference type="Proteomes" id="UP001596137"/>
    </source>
</evidence>
<reference evidence="2" key="1">
    <citation type="journal article" date="2019" name="Int. J. Syst. Evol. Microbiol.">
        <title>The Global Catalogue of Microorganisms (GCM) 10K type strain sequencing project: providing services to taxonomists for standard genome sequencing and annotation.</title>
        <authorList>
            <consortium name="The Broad Institute Genomics Platform"/>
            <consortium name="The Broad Institute Genome Sequencing Center for Infectious Disease"/>
            <person name="Wu L."/>
            <person name="Ma J."/>
        </authorList>
    </citation>
    <scope>NUCLEOTIDE SEQUENCE [LARGE SCALE GENOMIC DNA]</scope>
    <source>
        <strain evidence="2">JCM 30346</strain>
    </source>
</reference>
<comment type="caution">
    <text evidence="1">The sequence shown here is derived from an EMBL/GenBank/DDBJ whole genome shotgun (WGS) entry which is preliminary data.</text>
</comment>
<dbReference type="EMBL" id="JBHSRF010000005">
    <property type="protein sequence ID" value="MFC6080578.1"/>
    <property type="molecule type" value="Genomic_DNA"/>
</dbReference>
<name>A0ABW1NBA3_9ACTN</name>
<keyword evidence="2" id="KW-1185">Reference proteome</keyword>
<evidence type="ECO:0000313" key="1">
    <source>
        <dbReference type="EMBL" id="MFC6080578.1"/>
    </source>
</evidence>
<protein>
    <recommendedName>
        <fullName evidence="3">DUF302 domain-containing protein</fullName>
    </recommendedName>
</protein>
<accession>A0ABW1NBA3</accession>
<dbReference type="Proteomes" id="UP001596137">
    <property type="component" value="Unassembled WGS sequence"/>
</dbReference>
<evidence type="ECO:0008006" key="3">
    <source>
        <dbReference type="Google" id="ProtNLM"/>
    </source>
</evidence>